<name>A0AAJ4DMK6_9BACT</name>
<dbReference type="RefSeq" id="WP_152299345.1">
    <property type="nucleotide sequence ID" value="NZ_CP041166.1"/>
</dbReference>
<organism evidence="1 2">
    <name type="scientific">Sulfurimonas xiamenensis</name>
    <dbReference type="NCBI Taxonomy" id="2590021"/>
    <lineage>
        <taxon>Bacteria</taxon>
        <taxon>Pseudomonadati</taxon>
        <taxon>Campylobacterota</taxon>
        <taxon>Epsilonproteobacteria</taxon>
        <taxon>Campylobacterales</taxon>
        <taxon>Sulfurimonadaceae</taxon>
        <taxon>Sulfurimonas</taxon>
    </lineage>
</organism>
<protein>
    <submittedName>
        <fullName evidence="1">Uncharacterized protein</fullName>
    </submittedName>
</protein>
<dbReference type="EMBL" id="CP041166">
    <property type="protein sequence ID" value="QFR43282.1"/>
    <property type="molecule type" value="Genomic_DNA"/>
</dbReference>
<proteinExistence type="predicted"/>
<dbReference type="KEGG" id="suln:FJR47_04945"/>
<dbReference type="AlphaFoldDB" id="A0AAJ4DMK6"/>
<accession>A0AAJ4DMK6</accession>
<evidence type="ECO:0000313" key="1">
    <source>
        <dbReference type="EMBL" id="QFR43282.1"/>
    </source>
</evidence>
<sequence>MRSKKEELIADIQNLLNTYEGIKKTSINADMLKFMDEASLISIIDSLLNQKEYSKESDLQWLEKFKKYNI</sequence>
<keyword evidence="2" id="KW-1185">Reference proteome</keyword>
<dbReference type="Proteomes" id="UP000326061">
    <property type="component" value="Chromosome"/>
</dbReference>
<gene>
    <name evidence="1" type="ORF">FJR47_04945</name>
</gene>
<evidence type="ECO:0000313" key="2">
    <source>
        <dbReference type="Proteomes" id="UP000326061"/>
    </source>
</evidence>
<reference evidence="2" key="1">
    <citation type="submission" date="2019-06" db="EMBL/GenBank/DDBJ databases">
        <title>Sulfurimonas gotlandica sp. nov., a chemoautotrophic and psychrotolerant epsilonproteobacterium isolated from a pelagic redoxcline, and an emended description of the genus Sulfurimonas.</title>
        <authorList>
            <person name="Wang S."/>
            <person name="Jiang L."/>
            <person name="Shao Z."/>
        </authorList>
    </citation>
    <scope>NUCLEOTIDE SEQUENCE [LARGE SCALE GENOMIC DNA]</scope>
    <source>
        <strain evidence="2">1-1N</strain>
    </source>
</reference>